<feature type="compositionally biased region" description="Polar residues" evidence="1">
    <location>
        <begin position="578"/>
        <end position="588"/>
    </location>
</feature>
<feature type="compositionally biased region" description="Polar residues" evidence="1">
    <location>
        <begin position="600"/>
        <end position="614"/>
    </location>
</feature>
<comment type="caution">
    <text evidence="3">The sequence shown here is derived from an EMBL/GenBank/DDBJ whole genome shotgun (WGS) entry which is preliminary data.</text>
</comment>
<keyword evidence="4" id="KW-1185">Reference proteome</keyword>
<dbReference type="Gene3D" id="3.30.40.10">
    <property type="entry name" value="Zinc/RING finger domain, C3HC4 (zinc finger)"/>
    <property type="match status" value="1"/>
</dbReference>
<feature type="compositionally biased region" description="Low complexity" evidence="1">
    <location>
        <begin position="442"/>
        <end position="451"/>
    </location>
</feature>
<feature type="compositionally biased region" description="Basic and acidic residues" evidence="1">
    <location>
        <begin position="233"/>
        <end position="249"/>
    </location>
</feature>
<dbReference type="InterPro" id="IPR013083">
    <property type="entry name" value="Znf_RING/FYVE/PHD"/>
</dbReference>
<evidence type="ECO:0000256" key="1">
    <source>
        <dbReference type="SAM" id="MobiDB-lite"/>
    </source>
</evidence>
<feature type="compositionally biased region" description="Basic and acidic residues" evidence="1">
    <location>
        <begin position="525"/>
        <end position="534"/>
    </location>
</feature>
<evidence type="ECO:0000313" key="4">
    <source>
        <dbReference type="Proteomes" id="UP001316803"/>
    </source>
</evidence>
<dbReference type="Proteomes" id="UP001316803">
    <property type="component" value="Unassembled WGS sequence"/>
</dbReference>
<dbReference type="CDD" id="cd15505">
    <property type="entry name" value="PHD_ING"/>
    <property type="match status" value="1"/>
</dbReference>
<feature type="region of interest" description="Disordered" evidence="1">
    <location>
        <begin position="185"/>
        <end position="265"/>
    </location>
</feature>
<dbReference type="Gene3D" id="6.10.140.1740">
    <property type="match status" value="1"/>
</dbReference>
<dbReference type="GO" id="GO:0005634">
    <property type="term" value="C:nucleus"/>
    <property type="evidence" value="ECO:0007669"/>
    <property type="project" value="TreeGrafter"/>
</dbReference>
<proteinExistence type="predicted"/>
<accession>A0AAN8I4M4</accession>
<dbReference type="EMBL" id="JAKLMC020000009">
    <property type="protein sequence ID" value="KAK5954257.1"/>
    <property type="molecule type" value="Genomic_DNA"/>
</dbReference>
<feature type="region of interest" description="Disordered" evidence="1">
    <location>
        <begin position="124"/>
        <end position="154"/>
    </location>
</feature>
<dbReference type="GO" id="GO:0004402">
    <property type="term" value="F:histone acetyltransferase activity"/>
    <property type="evidence" value="ECO:0007669"/>
    <property type="project" value="TreeGrafter"/>
</dbReference>
<dbReference type="PANTHER" id="PTHR10333:SF94">
    <property type="entry name" value="FINGER DOMAIN PROTEIN, PUTATIVE (AFU_ORTHOLOGUE AFUA_3G11940)-RELATED"/>
    <property type="match status" value="1"/>
</dbReference>
<dbReference type="InterPro" id="IPR011011">
    <property type="entry name" value="Znf_FYVE_PHD"/>
</dbReference>
<dbReference type="InterPro" id="IPR024610">
    <property type="entry name" value="ING_N_histone-binding"/>
</dbReference>
<evidence type="ECO:0000259" key="2">
    <source>
        <dbReference type="SMART" id="SM01408"/>
    </source>
</evidence>
<organism evidence="3 4">
    <name type="scientific">Knufia fluminis</name>
    <dbReference type="NCBI Taxonomy" id="191047"/>
    <lineage>
        <taxon>Eukaryota</taxon>
        <taxon>Fungi</taxon>
        <taxon>Dikarya</taxon>
        <taxon>Ascomycota</taxon>
        <taxon>Pezizomycotina</taxon>
        <taxon>Eurotiomycetes</taxon>
        <taxon>Chaetothyriomycetidae</taxon>
        <taxon>Chaetothyriales</taxon>
        <taxon>Trichomeriaceae</taxon>
        <taxon>Knufia</taxon>
    </lineage>
</organism>
<feature type="region of interest" description="Disordered" evidence="1">
    <location>
        <begin position="323"/>
        <end position="383"/>
    </location>
</feature>
<dbReference type="PANTHER" id="PTHR10333">
    <property type="entry name" value="INHIBITOR OF GROWTH PROTEIN"/>
    <property type="match status" value="1"/>
</dbReference>
<feature type="domain" description="Inhibitor of growth protein N-terminal histone-binding" evidence="2">
    <location>
        <begin position="21"/>
        <end position="124"/>
    </location>
</feature>
<reference evidence="3 4" key="1">
    <citation type="submission" date="2022-12" db="EMBL/GenBank/DDBJ databases">
        <title>Genomic features and morphological characterization of a novel Knufia sp. strain isolated from spacecraft assembly facility.</title>
        <authorList>
            <person name="Teixeira M."/>
            <person name="Chander A.M."/>
            <person name="Stajich J.E."/>
            <person name="Venkateswaran K."/>
        </authorList>
    </citation>
    <scope>NUCLEOTIDE SEQUENCE [LARGE SCALE GENOMIC DNA]</scope>
    <source>
        <strain evidence="3 4">FJI-L2-BK-P2</strain>
    </source>
</reference>
<feature type="compositionally biased region" description="Basic and acidic residues" evidence="1">
    <location>
        <begin position="361"/>
        <end position="375"/>
    </location>
</feature>
<dbReference type="GO" id="GO:0006355">
    <property type="term" value="P:regulation of DNA-templated transcription"/>
    <property type="evidence" value="ECO:0007669"/>
    <property type="project" value="TreeGrafter"/>
</dbReference>
<dbReference type="GO" id="GO:0000123">
    <property type="term" value="C:histone acetyltransferase complex"/>
    <property type="evidence" value="ECO:0007669"/>
    <property type="project" value="TreeGrafter"/>
</dbReference>
<feature type="compositionally biased region" description="Pro residues" evidence="1">
    <location>
        <begin position="128"/>
        <end position="140"/>
    </location>
</feature>
<feature type="compositionally biased region" description="Polar residues" evidence="1">
    <location>
        <begin position="417"/>
        <end position="426"/>
    </location>
</feature>
<dbReference type="AlphaFoldDB" id="A0AAN8I4M4"/>
<protein>
    <recommendedName>
        <fullName evidence="2">Inhibitor of growth protein N-terminal histone-binding domain-containing protein</fullName>
    </recommendedName>
</protein>
<dbReference type="SUPFAM" id="SSF57903">
    <property type="entry name" value="FYVE/PHD zinc finger"/>
    <property type="match status" value="1"/>
</dbReference>
<dbReference type="InterPro" id="IPR028651">
    <property type="entry name" value="ING_fam"/>
</dbReference>
<name>A0AAN8I4M4_9EURO</name>
<evidence type="ECO:0000313" key="3">
    <source>
        <dbReference type="EMBL" id="KAK5954257.1"/>
    </source>
</evidence>
<dbReference type="SMART" id="SM01408">
    <property type="entry name" value="ING"/>
    <property type="match status" value="1"/>
</dbReference>
<gene>
    <name evidence="3" type="ORF">OHC33_004830</name>
</gene>
<dbReference type="Pfam" id="PF12998">
    <property type="entry name" value="ING"/>
    <property type="match status" value="1"/>
</dbReference>
<feature type="compositionally biased region" description="Polar residues" evidence="1">
    <location>
        <begin position="552"/>
        <end position="569"/>
    </location>
</feature>
<feature type="region of interest" description="Disordered" evidence="1">
    <location>
        <begin position="414"/>
        <end position="634"/>
    </location>
</feature>
<sequence length="725" mass="79770">MTATMAEISEEVSVNPDAQAAVTDFLDYTEYLPTDLIRSLTLIRQLDETYLNNADSVHDLTQTYGALPTLPSSERPNALDLRTTISRHLDLAIGARESAYAEAVRLFDLTDRHQDRLKSIIAKLNALPKPPSRDPTPQPQAPNSIKRSRTGREIKNGVAAQRLTLKAPKGPIAAAILPRPRHRRVTVPGEVLPPYDPDEPIASTEVSDWESEPPSPVKPDPDTVRLKLPKQRSTADPDRRSREPRESSTYKKPTPPPTNAQVGSKFMPWTHLSEYEMYRLRKKMKKNHTWEPSDIMIRRELAEKGRGWENYYKARAAAQANGSPFIDIEENEKPQPASSNKADIPKLTLKTEVPARPKTLKRSESKKEKKADTPKDAAAVAAQEAELAARRLGDIGSAFRNLFSPFSTALAAIKNGAPTSSTTTTPVKAEGKASKKRKREPTPSASPSIAPEAPPKKKPRELKPKLPSLMPKEDQQPPAKEQPPVPAPSAGIIKIPAKLFAQQKPSATATPTPAPPTRPASAHRSMAEPAKREASPPPSRPPSRRSAAVSVEPSTIASTRQSQRTSVTPAASVRKPQETTPKSATTAASRRPQRKVPGTVKQSSQDGGATVSVSTRKHKPNKTNKTPAQKVAVDTAKPEIRTDVDGRLELIDPDEETYCICGDVSYGDMICCELDEKCEYGQWFHMECVDLHEMPPRTVKWYCPGDRKKQHKGENSNGLVGRNIR</sequence>